<feature type="transmembrane region" description="Helical" evidence="1">
    <location>
        <begin position="111"/>
        <end position="144"/>
    </location>
</feature>
<dbReference type="OrthoDB" id="4067755at2759"/>
<keyword evidence="1" id="KW-0472">Membrane</keyword>
<protein>
    <submittedName>
        <fullName evidence="2">LAME_0G05886g1_1</fullName>
    </submittedName>
</protein>
<evidence type="ECO:0000313" key="3">
    <source>
        <dbReference type="Proteomes" id="UP000191144"/>
    </source>
</evidence>
<name>A0A1G4K7C1_9SACH</name>
<organism evidence="2 3">
    <name type="scientific">Lachancea meyersii CBS 8951</name>
    <dbReference type="NCBI Taxonomy" id="1266667"/>
    <lineage>
        <taxon>Eukaryota</taxon>
        <taxon>Fungi</taxon>
        <taxon>Dikarya</taxon>
        <taxon>Ascomycota</taxon>
        <taxon>Saccharomycotina</taxon>
        <taxon>Saccharomycetes</taxon>
        <taxon>Saccharomycetales</taxon>
        <taxon>Saccharomycetaceae</taxon>
        <taxon>Lachancea</taxon>
    </lineage>
</organism>
<evidence type="ECO:0000313" key="2">
    <source>
        <dbReference type="EMBL" id="SCU99844.1"/>
    </source>
</evidence>
<proteinExistence type="predicted"/>
<keyword evidence="3" id="KW-1185">Reference proteome</keyword>
<dbReference type="AlphaFoldDB" id="A0A1G4K7C1"/>
<sequence length="372" mass="41961">MLLHSLTSRSVPRVYRPLLSPIAFNNAGHSIGSLGLSWPSLLQKRAAITPAIAVHKNLVGKQLTFKRALFVDCRPKRGVISQKHFQQSFRQGVQRAYTRIYGPPKTPRAFVLLTVAGAVILLVVVLPFVLTFFFPLIIAGIVGFQLKRRKTSAMMAELHRSLQTSNRNIRHSTILGIQSKAFESIFQQEHFPNGMFGGVLNEFKSRRLDTAKTRREVEAMFSYVNSRVLDAFKVNESGVRDCFLGTDVSSWIDNSYDLEIKFDIPQTRGKIVEGVLVMNIEFPLLLRSSNQSSKQLATVAIAFQDRSLANENVASFEIFKDLARMDKECPMVLSIRPYRTLSSRLFILQDTGKGLFSVKKTNDGHREFTYNG</sequence>
<reference evidence="3" key="1">
    <citation type="submission" date="2016-03" db="EMBL/GenBank/DDBJ databases">
        <authorList>
            <person name="Devillers Hugo."/>
        </authorList>
    </citation>
    <scope>NUCLEOTIDE SEQUENCE [LARGE SCALE GENOMIC DNA]</scope>
</reference>
<evidence type="ECO:0000256" key="1">
    <source>
        <dbReference type="SAM" id="Phobius"/>
    </source>
</evidence>
<accession>A0A1G4K7C1</accession>
<gene>
    <name evidence="2" type="ORF">LAME_0G05886G</name>
</gene>
<keyword evidence="1" id="KW-0812">Transmembrane</keyword>
<dbReference type="EMBL" id="LT598484">
    <property type="protein sequence ID" value="SCU99844.1"/>
    <property type="molecule type" value="Genomic_DNA"/>
</dbReference>
<dbReference type="Proteomes" id="UP000191144">
    <property type="component" value="Chromosome G"/>
</dbReference>
<keyword evidence="1" id="KW-1133">Transmembrane helix</keyword>